<dbReference type="OMA" id="PRIIWAN"/>
<dbReference type="RefSeq" id="XP_002672910.1">
    <property type="nucleotide sequence ID" value="XM_002672864.1"/>
</dbReference>
<name>D2VSR7_NAEGR</name>
<dbReference type="Gene3D" id="3.90.70.10">
    <property type="entry name" value="Cysteine proteinases"/>
    <property type="match status" value="1"/>
</dbReference>
<accession>D2VSR7</accession>
<evidence type="ECO:0000313" key="4">
    <source>
        <dbReference type="Proteomes" id="UP000006671"/>
    </source>
</evidence>
<dbReference type="AlphaFoldDB" id="D2VSR7"/>
<reference evidence="3 4" key="1">
    <citation type="journal article" date="2010" name="Cell">
        <title>The genome of Naegleria gruberi illuminates early eukaryotic versatility.</title>
        <authorList>
            <person name="Fritz-Laylin L.K."/>
            <person name="Prochnik S.E."/>
            <person name="Ginger M.L."/>
            <person name="Dacks J.B."/>
            <person name="Carpenter M.L."/>
            <person name="Field M.C."/>
            <person name="Kuo A."/>
            <person name="Paredez A."/>
            <person name="Chapman J."/>
            <person name="Pham J."/>
            <person name="Shu S."/>
            <person name="Neupane R."/>
            <person name="Cipriano M."/>
            <person name="Mancuso J."/>
            <person name="Tu H."/>
            <person name="Salamov A."/>
            <person name="Lindquist E."/>
            <person name="Shapiro H."/>
            <person name="Lucas S."/>
            <person name="Grigoriev I.V."/>
            <person name="Cande W.Z."/>
            <person name="Fulton C."/>
            <person name="Rokhsar D.S."/>
            <person name="Dawson S.C."/>
        </authorList>
    </citation>
    <scope>NUCLEOTIDE SEQUENCE [LARGE SCALE GENOMIC DNA]</scope>
    <source>
        <strain evidence="3 4">NEG-M</strain>
    </source>
</reference>
<evidence type="ECO:0000256" key="1">
    <source>
        <dbReference type="ARBA" id="ARBA00008455"/>
    </source>
</evidence>
<dbReference type="GeneID" id="8860061"/>
<dbReference type="InterPro" id="IPR038765">
    <property type="entry name" value="Papain-like_cys_pep_sf"/>
</dbReference>
<dbReference type="SUPFAM" id="SSF54001">
    <property type="entry name" value="Cysteine proteinases"/>
    <property type="match status" value="1"/>
</dbReference>
<gene>
    <name evidence="3" type="ORF">NAEGRDRAFT_72036</name>
</gene>
<dbReference type="VEuPathDB" id="AmoebaDB:NAEGRDRAFT_72036"/>
<dbReference type="Pfam" id="PF00112">
    <property type="entry name" value="Peptidase_C1"/>
    <property type="match status" value="1"/>
</dbReference>
<dbReference type="OrthoDB" id="640249at2759"/>
<dbReference type="KEGG" id="ngr:NAEGRDRAFT_72036"/>
<evidence type="ECO:0000313" key="3">
    <source>
        <dbReference type="EMBL" id="EFC40166.1"/>
    </source>
</evidence>
<sequence length="302" mass="34275">MNVSVNGQRLSSDFGHLVNSRTLVRRINENPKSPFKAKLYERFDSIAKLINLSRRNGGRKFSMKTVQSRKFKLSKGLAIPPEYDLRKNWYQCVGDIQNEGQCGAVWAMAPSATVSDRMCIQSNAKFQERLSSQYILECDTRDFGCNGGYMNTEFEFELNRGVPTEKCVPYIAFNMTLQPCPTSCFNSTQPMVLYKTKSVQNVTGELDMQQAILQGGSIMTEMDVYQDFIYYSSGVYEHDPSFTQPIAKTVARIVGWGSLNGVNYWIVANVWGKTWGLDGYVLVRRGTNESNIEKDAYAFQVY</sequence>
<dbReference type="SMART" id="SM00645">
    <property type="entry name" value="Pept_C1"/>
    <property type="match status" value="1"/>
</dbReference>
<protein>
    <submittedName>
        <fullName evidence="3">Predicted protein</fullName>
    </submittedName>
</protein>
<dbReference type="GO" id="GO:0008234">
    <property type="term" value="F:cysteine-type peptidase activity"/>
    <property type="evidence" value="ECO:0007669"/>
    <property type="project" value="InterPro"/>
</dbReference>
<dbReference type="InterPro" id="IPR013128">
    <property type="entry name" value="Peptidase_C1A"/>
</dbReference>
<dbReference type="Proteomes" id="UP000006671">
    <property type="component" value="Unassembled WGS sequence"/>
</dbReference>
<dbReference type="EMBL" id="GG738894">
    <property type="protein sequence ID" value="EFC40166.1"/>
    <property type="molecule type" value="Genomic_DNA"/>
</dbReference>
<evidence type="ECO:0000259" key="2">
    <source>
        <dbReference type="SMART" id="SM00645"/>
    </source>
</evidence>
<dbReference type="InterPro" id="IPR000668">
    <property type="entry name" value="Peptidase_C1A_C"/>
</dbReference>
<dbReference type="InParanoid" id="D2VSR7"/>
<dbReference type="GO" id="GO:0006508">
    <property type="term" value="P:proteolysis"/>
    <property type="evidence" value="ECO:0007669"/>
    <property type="project" value="InterPro"/>
</dbReference>
<comment type="similarity">
    <text evidence="1">Belongs to the peptidase C1 family.</text>
</comment>
<dbReference type="eggNOG" id="KOG1543">
    <property type="taxonomic scope" value="Eukaryota"/>
</dbReference>
<keyword evidence="4" id="KW-1185">Reference proteome</keyword>
<dbReference type="PANTHER" id="PTHR12411">
    <property type="entry name" value="CYSTEINE PROTEASE FAMILY C1-RELATED"/>
    <property type="match status" value="1"/>
</dbReference>
<organism evidence="4">
    <name type="scientific">Naegleria gruberi</name>
    <name type="common">Amoeba</name>
    <dbReference type="NCBI Taxonomy" id="5762"/>
    <lineage>
        <taxon>Eukaryota</taxon>
        <taxon>Discoba</taxon>
        <taxon>Heterolobosea</taxon>
        <taxon>Tetramitia</taxon>
        <taxon>Eutetramitia</taxon>
        <taxon>Vahlkampfiidae</taxon>
        <taxon>Naegleria</taxon>
    </lineage>
</organism>
<proteinExistence type="inferred from homology"/>
<feature type="domain" description="Peptidase C1A papain C-terminal" evidence="2">
    <location>
        <begin position="79"/>
        <end position="300"/>
    </location>
</feature>